<feature type="transmembrane region" description="Helical" evidence="6">
    <location>
        <begin position="663"/>
        <end position="680"/>
    </location>
</feature>
<dbReference type="InterPro" id="IPR002541">
    <property type="entry name" value="Cyt_c_assembly"/>
</dbReference>
<feature type="transmembrane region" description="Helical" evidence="6">
    <location>
        <begin position="43"/>
        <end position="69"/>
    </location>
</feature>
<evidence type="ECO:0008006" key="11">
    <source>
        <dbReference type="Google" id="ProtNLM"/>
    </source>
</evidence>
<feature type="transmembrane region" description="Helical" evidence="6">
    <location>
        <begin position="249"/>
        <end position="269"/>
    </location>
</feature>
<dbReference type="Proteomes" id="UP000503640">
    <property type="component" value="Unassembled WGS sequence"/>
</dbReference>
<feature type="transmembrane region" description="Helical" evidence="6">
    <location>
        <begin position="460"/>
        <end position="478"/>
    </location>
</feature>
<evidence type="ECO:0000256" key="1">
    <source>
        <dbReference type="ARBA" id="ARBA00004141"/>
    </source>
</evidence>
<dbReference type="InterPro" id="IPR045062">
    <property type="entry name" value="Cyt_c_biogenesis_CcsA/CcmC"/>
</dbReference>
<comment type="subcellular location">
    <subcellularLocation>
        <location evidence="1">Membrane</location>
        <topology evidence="1">Multi-pass membrane protein</topology>
    </subcellularLocation>
</comment>
<feature type="transmembrane region" description="Helical" evidence="6">
    <location>
        <begin position="725"/>
        <end position="745"/>
    </location>
</feature>
<evidence type="ECO:0000313" key="9">
    <source>
        <dbReference type="EMBL" id="GEJ58023.1"/>
    </source>
</evidence>
<dbReference type="Pfam" id="PF05140">
    <property type="entry name" value="ResB"/>
    <property type="match status" value="1"/>
</dbReference>
<evidence type="ECO:0000313" key="10">
    <source>
        <dbReference type="Proteomes" id="UP000503640"/>
    </source>
</evidence>
<feature type="transmembrane region" description="Helical" evidence="6">
    <location>
        <begin position="485"/>
        <end position="508"/>
    </location>
</feature>
<feature type="transmembrane region" description="Helical" evidence="6">
    <location>
        <begin position="520"/>
        <end position="539"/>
    </location>
</feature>
<keyword evidence="5 6" id="KW-0472">Membrane</keyword>
<evidence type="ECO:0000256" key="6">
    <source>
        <dbReference type="SAM" id="Phobius"/>
    </source>
</evidence>
<proteinExistence type="predicted"/>
<evidence type="ECO:0000256" key="5">
    <source>
        <dbReference type="ARBA" id="ARBA00023136"/>
    </source>
</evidence>
<feature type="transmembrane region" description="Helical" evidence="6">
    <location>
        <begin position="687"/>
        <end position="705"/>
    </location>
</feature>
<dbReference type="GO" id="GO:0020037">
    <property type="term" value="F:heme binding"/>
    <property type="evidence" value="ECO:0007669"/>
    <property type="project" value="InterPro"/>
</dbReference>
<dbReference type="RefSeq" id="WP_176066165.1">
    <property type="nucleotide sequence ID" value="NZ_BJTG01000006.1"/>
</dbReference>
<evidence type="ECO:0000256" key="4">
    <source>
        <dbReference type="ARBA" id="ARBA00022989"/>
    </source>
</evidence>
<feature type="transmembrane region" description="Helical" evidence="6">
    <location>
        <begin position="208"/>
        <end position="228"/>
    </location>
</feature>
<feature type="transmembrane region" description="Helical" evidence="6">
    <location>
        <begin position="544"/>
        <end position="563"/>
    </location>
</feature>
<reference evidence="10" key="1">
    <citation type="journal article" date="2020" name="Appl. Environ. Microbiol.">
        <title>Diazotrophic Anaeromyxobacter Isolates from Soils.</title>
        <authorList>
            <person name="Masuda Y."/>
            <person name="Yamanaka H."/>
            <person name="Xu Z.X."/>
            <person name="Shiratori Y."/>
            <person name="Aono T."/>
            <person name="Amachi S."/>
            <person name="Senoo K."/>
            <person name="Itoh H."/>
        </authorList>
    </citation>
    <scope>NUCLEOTIDE SEQUENCE [LARGE SCALE GENOMIC DNA]</scope>
    <source>
        <strain evidence="10">R267</strain>
    </source>
</reference>
<feature type="transmembrane region" description="Helical" evidence="6">
    <location>
        <begin position="76"/>
        <end position="98"/>
    </location>
</feature>
<sequence>MKKLFALIASLKLAVILLVLLLVSLSAGTIIESRAGVELAGRAVYYAPWFLGLQALFAVNVVASIVTYFPWGRFRIGYLVTHASLVLILAGALVTYFFKTEGTIGLWEGTSGDVIEQVEGGTVTARHTLPFSIYLTSFAVENYPGTMRPAGFKSQVVIAEAGKSWPAAIWMNHPLAVDGYRIFQSSYQQANGRQASIFSVSNDPGQPIVFAGYGLLVLGMCIVFGTRVRTRQRAAASREAAASQGPSKAVAGVAAALALAFAGSARAAGPEVEALRRLPVQHDGRTMPFDTFAREAVWNVTGSRSWNGEDPVETVGGWLAQPQGAGMAPVLAIGSGDLASALGLPGEKYASLAQVASSEAFRRLMGEIQAAEQRQEPRRGVLGDAEKLLERAQHMQELVNGSPVLPIPSDAPPLHKWQPAPSPGLPGLLAVAQGPRLAGWPSAEAVERELTYNAVRPSRIAWVVLLLSLLASVAGWRLRRRALDVAAAVLLAAGFGVMTWGIGTRWAVAGRVPASNMYESLLFLAWGVGLFALVAFAFIRNRLLVVNASAGAALTMALTDLLPMDGFIHPIAPVLSGTPWLAIHVPIIMVSYAVLALGVIIAHMQIAFVAMASRREEVIAKMADLNYWYMLAGSILLIAGILTGSIWAASSWGRYWGWDPKEVWSLVAFLAYMAILHGRVDKILGRFGVAAVSIVAFQTILMTYLGVNYVLGTGLHAYGFGNSPIVLWMVVVALAEAAFLGWGWLAHRRHPEPVEAALTP</sequence>
<dbReference type="AlphaFoldDB" id="A0A7I9VNP0"/>
<comment type="caution">
    <text evidence="9">The sequence shown here is derived from an EMBL/GenBank/DDBJ whole genome shotgun (WGS) entry which is preliminary data.</text>
</comment>
<keyword evidence="3" id="KW-0201">Cytochrome c-type biogenesis</keyword>
<dbReference type="EMBL" id="BJTG01000006">
    <property type="protein sequence ID" value="GEJ58023.1"/>
    <property type="molecule type" value="Genomic_DNA"/>
</dbReference>
<dbReference type="InterPro" id="IPR007816">
    <property type="entry name" value="ResB-like_domain"/>
</dbReference>
<keyword evidence="10" id="KW-1185">Reference proteome</keyword>
<evidence type="ECO:0000256" key="3">
    <source>
        <dbReference type="ARBA" id="ARBA00022748"/>
    </source>
</evidence>
<accession>A0A7I9VNP0</accession>
<feature type="domain" description="Cytochrome c assembly protein" evidence="7">
    <location>
        <begin position="515"/>
        <end position="711"/>
    </location>
</feature>
<dbReference type="Pfam" id="PF01578">
    <property type="entry name" value="Cytochrom_C_asm"/>
    <property type="match status" value="1"/>
</dbReference>
<organism evidence="9 10">
    <name type="scientific">Anaeromyxobacter diazotrophicus</name>
    <dbReference type="NCBI Taxonomy" id="2590199"/>
    <lineage>
        <taxon>Bacteria</taxon>
        <taxon>Pseudomonadati</taxon>
        <taxon>Myxococcota</taxon>
        <taxon>Myxococcia</taxon>
        <taxon>Myxococcales</taxon>
        <taxon>Cystobacterineae</taxon>
        <taxon>Anaeromyxobacteraceae</taxon>
        <taxon>Anaeromyxobacter</taxon>
    </lineage>
</organism>
<protein>
    <recommendedName>
        <fullName evidence="11">Cytochrome c assembly protein</fullName>
    </recommendedName>
</protein>
<evidence type="ECO:0000256" key="2">
    <source>
        <dbReference type="ARBA" id="ARBA00022692"/>
    </source>
</evidence>
<evidence type="ECO:0000259" key="8">
    <source>
        <dbReference type="Pfam" id="PF05140"/>
    </source>
</evidence>
<feature type="domain" description="ResB-like" evidence="8">
    <location>
        <begin position="75"/>
        <end position="191"/>
    </location>
</feature>
<feature type="transmembrane region" description="Helical" evidence="6">
    <location>
        <begin position="583"/>
        <end position="606"/>
    </location>
</feature>
<feature type="transmembrane region" description="Helical" evidence="6">
    <location>
        <begin position="627"/>
        <end position="648"/>
    </location>
</feature>
<keyword evidence="4 6" id="KW-1133">Transmembrane helix</keyword>
<name>A0A7I9VNP0_9BACT</name>
<dbReference type="GO" id="GO:0005886">
    <property type="term" value="C:plasma membrane"/>
    <property type="evidence" value="ECO:0007669"/>
    <property type="project" value="TreeGrafter"/>
</dbReference>
<dbReference type="GO" id="GO:0017004">
    <property type="term" value="P:cytochrome complex assembly"/>
    <property type="evidence" value="ECO:0007669"/>
    <property type="project" value="UniProtKB-KW"/>
</dbReference>
<dbReference type="PANTHER" id="PTHR30071:SF1">
    <property type="entry name" value="CYTOCHROME B_B6 PROTEIN-RELATED"/>
    <property type="match status" value="1"/>
</dbReference>
<evidence type="ECO:0000259" key="7">
    <source>
        <dbReference type="Pfam" id="PF01578"/>
    </source>
</evidence>
<gene>
    <name evidence="9" type="ORF">AMYX_27640</name>
</gene>
<dbReference type="PANTHER" id="PTHR30071">
    <property type="entry name" value="HEME EXPORTER PROTEIN C"/>
    <property type="match status" value="1"/>
</dbReference>
<keyword evidence="2 6" id="KW-0812">Transmembrane</keyword>